<keyword evidence="8" id="KW-1185">Reference proteome</keyword>
<dbReference type="GO" id="GO:0020037">
    <property type="term" value="F:heme binding"/>
    <property type="evidence" value="ECO:0007669"/>
    <property type="project" value="InterPro"/>
</dbReference>
<keyword evidence="6" id="KW-0472">Membrane</keyword>
<accession>A0A445G5X4</accession>
<comment type="caution">
    <text evidence="7">The sequence shown here is derived from an EMBL/GenBank/DDBJ whole genome shotgun (WGS) entry which is preliminary data.</text>
</comment>
<evidence type="ECO:0000256" key="4">
    <source>
        <dbReference type="PIRSR" id="PIRSR602401-1"/>
    </source>
</evidence>
<dbReference type="InterPro" id="IPR017972">
    <property type="entry name" value="Cyt_P450_CS"/>
</dbReference>
<dbReference type="GO" id="GO:0005506">
    <property type="term" value="F:iron ion binding"/>
    <property type="evidence" value="ECO:0007669"/>
    <property type="project" value="InterPro"/>
</dbReference>
<keyword evidence="6" id="KW-1133">Transmembrane helix</keyword>
<dbReference type="PRINTS" id="PR00463">
    <property type="entry name" value="EP450I"/>
</dbReference>
<feature type="transmembrane region" description="Helical" evidence="6">
    <location>
        <begin position="14"/>
        <end position="33"/>
    </location>
</feature>
<evidence type="ECO:0000313" key="7">
    <source>
        <dbReference type="EMBL" id="RZB56588.1"/>
    </source>
</evidence>
<proteinExistence type="inferred from homology"/>
<dbReference type="InterPro" id="IPR001128">
    <property type="entry name" value="Cyt_P450"/>
</dbReference>
<keyword evidence="5" id="KW-0503">Monooxygenase</keyword>
<evidence type="ECO:0000256" key="5">
    <source>
        <dbReference type="RuleBase" id="RU000461"/>
    </source>
</evidence>
<dbReference type="GO" id="GO:0004497">
    <property type="term" value="F:monooxygenase activity"/>
    <property type="evidence" value="ECO:0007669"/>
    <property type="project" value="UniProtKB-KW"/>
</dbReference>
<evidence type="ECO:0000313" key="8">
    <source>
        <dbReference type="Proteomes" id="UP000289340"/>
    </source>
</evidence>
<keyword evidence="6" id="KW-0812">Transmembrane</keyword>
<dbReference type="PANTHER" id="PTHR47955">
    <property type="entry name" value="CYTOCHROME P450 FAMILY 71 PROTEIN"/>
    <property type="match status" value="1"/>
</dbReference>
<dbReference type="PRINTS" id="PR00385">
    <property type="entry name" value="P450"/>
</dbReference>
<dbReference type="PANTHER" id="PTHR47955:SF15">
    <property type="entry name" value="CYTOCHROME P450 71A2-LIKE"/>
    <property type="match status" value="1"/>
</dbReference>
<dbReference type="AlphaFoldDB" id="A0A445G5X4"/>
<evidence type="ECO:0000256" key="3">
    <source>
        <dbReference type="ARBA" id="ARBA00023004"/>
    </source>
</evidence>
<comment type="cofactor">
    <cofactor evidence="4">
        <name>heme</name>
        <dbReference type="ChEBI" id="CHEBI:30413"/>
    </cofactor>
</comment>
<dbReference type="InterPro" id="IPR002401">
    <property type="entry name" value="Cyt_P450_E_grp-I"/>
</dbReference>
<keyword evidence="3 4" id="KW-0408">Iron</keyword>
<dbReference type="Proteomes" id="UP000289340">
    <property type="component" value="Chromosome 17"/>
</dbReference>
<comment type="similarity">
    <text evidence="1 5">Belongs to the cytochrome P450 family.</text>
</comment>
<dbReference type="SUPFAM" id="SSF48264">
    <property type="entry name" value="Cytochrome P450"/>
    <property type="match status" value="1"/>
</dbReference>
<keyword evidence="4 5" id="KW-0349">Heme</keyword>
<keyword evidence="5" id="KW-0560">Oxidoreductase</keyword>
<feature type="binding site" description="axial binding residue" evidence="4">
    <location>
        <position position="453"/>
    </location>
    <ligand>
        <name>heme</name>
        <dbReference type="ChEBI" id="CHEBI:30413"/>
    </ligand>
    <ligandPart>
        <name>Fe</name>
        <dbReference type="ChEBI" id="CHEBI:18248"/>
    </ligandPart>
</feature>
<dbReference type="CDD" id="cd11072">
    <property type="entry name" value="CYP71-like"/>
    <property type="match status" value="1"/>
</dbReference>
<sequence length="517" mass="59304">MALKQWLYEQMKEMAFSTFYLSLFFFISVLYLFNLTRKTKSKTNLNLPPSPPKLPLIGNLHQLGSLPHRSLRDLSLKHGDIMLLQLGQMQNPTVVVSSADVAMEIMKTHDMAFSNRPQNTAAKVLLYGGIDIVFGLYGERWSQKRKICARELLSTKRVQSFHQIRKEEVAILVNKLREVSSSEECYVNLSGMLMATANDVVCRCVLGRKYPGVKELARDVMVQLTAFTVRDYFPLMGWIDVLTGKIQEHKATFRALDAVFDQAIAEHMKEKMEGEKSKKKDFVDILLQLQENNMLSYELTKNDLKSLLLDMFVGGTDTSRATLEWTLSELVRNPTIMKKVQEEVRKVVGHKSNVEENDIDQMYYLKCVVKETLRLHSPAPLMAPHETISSVKLKGYDIPAKTVVYINIWAIQRDPAFWESPEQFLPERFENSQVDFKGQHFQFIPFGFGRRGCPGMNFGLAFVEYVLASLLYWFDWKLPESDTLKQDIDMSEVFGLVVSKKTPLYLKPVTVSSLSEF</sequence>
<dbReference type="GO" id="GO:0016705">
    <property type="term" value="F:oxidoreductase activity, acting on paired donors, with incorporation or reduction of molecular oxygen"/>
    <property type="evidence" value="ECO:0007669"/>
    <property type="project" value="InterPro"/>
</dbReference>
<organism evidence="7 8">
    <name type="scientific">Glycine soja</name>
    <name type="common">Wild soybean</name>
    <dbReference type="NCBI Taxonomy" id="3848"/>
    <lineage>
        <taxon>Eukaryota</taxon>
        <taxon>Viridiplantae</taxon>
        <taxon>Streptophyta</taxon>
        <taxon>Embryophyta</taxon>
        <taxon>Tracheophyta</taxon>
        <taxon>Spermatophyta</taxon>
        <taxon>Magnoliopsida</taxon>
        <taxon>eudicotyledons</taxon>
        <taxon>Gunneridae</taxon>
        <taxon>Pentapetalae</taxon>
        <taxon>rosids</taxon>
        <taxon>fabids</taxon>
        <taxon>Fabales</taxon>
        <taxon>Fabaceae</taxon>
        <taxon>Papilionoideae</taxon>
        <taxon>50 kb inversion clade</taxon>
        <taxon>NPAAA clade</taxon>
        <taxon>indigoferoid/millettioid clade</taxon>
        <taxon>Phaseoleae</taxon>
        <taxon>Glycine</taxon>
        <taxon>Glycine subgen. Soja</taxon>
    </lineage>
</organism>
<evidence type="ECO:0000256" key="6">
    <source>
        <dbReference type="SAM" id="Phobius"/>
    </source>
</evidence>
<gene>
    <name evidence="7" type="ORF">D0Y65_045643</name>
</gene>
<evidence type="ECO:0000256" key="1">
    <source>
        <dbReference type="ARBA" id="ARBA00010617"/>
    </source>
</evidence>
<name>A0A445G5X4_GLYSO</name>
<protein>
    <submittedName>
        <fullName evidence="7">Cytochrome P450 71A1</fullName>
    </submittedName>
</protein>
<evidence type="ECO:0000256" key="2">
    <source>
        <dbReference type="ARBA" id="ARBA00022723"/>
    </source>
</evidence>
<dbReference type="FunFam" id="1.10.630.10:FF:000011">
    <property type="entry name" value="Cytochrome P450 83B1"/>
    <property type="match status" value="1"/>
</dbReference>
<dbReference type="EMBL" id="QZWG01000017">
    <property type="protein sequence ID" value="RZB56588.1"/>
    <property type="molecule type" value="Genomic_DNA"/>
</dbReference>
<dbReference type="Gramene" id="XM_028354449.1">
    <property type="protein sequence ID" value="XP_028210250.1"/>
    <property type="gene ID" value="LOC114393185"/>
</dbReference>
<dbReference type="Pfam" id="PF00067">
    <property type="entry name" value="p450"/>
    <property type="match status" value="1"/>
</dbReference>
<reference evidence="7 8" key="1">
    <citation type="submission" date="2018-09" db="EMBL/GenBank/DDBJ databases">
        <title>A high-quality reference genome of wild soybean provides a powerful tool to mine soybean genomes.</title>
        <authorList>
            <person name="Xie M."/>
            <person name="Chung C.Y.L."/>
            <person name="Li M.-W."/>
            <person name="Wong F.-L."/>
            <person name="Chan T.-F."/>
            <person name="Lam H.-M."/>
        </authorList>
    </citation>
    <scope>NUCLEOTIDE SEQUENCE [LARGE SCALE GENOMIC DNA]</scope>
    <source>
        <strain evidence="8">cv. W05</strain>
        <tissue evidence="7">Hypocotyl of etiolated seedlings</tissue>
    </source>
</reference>
<keyword evidence="2 4" id="KW-0479">Metal-binding</keyword>
<dbReference type="PROSITE" id="PS00086">
    <property type="entry name" value="CYTOCHROME_P450"/>
    <property type="match status" value="1"/>
</dbReference>
<dbReference type="Gene3D" id="1.10.630.10">
    <property type="entry name" value="Cytochrome P450"/>
    <property type="match status" value="1"/>
</dbReference>
<dbReference type="InterPro" id="IPR036396">
    <property type="entry name" value="Cyt_P450_sf"/>
</dbReference>